<gene>
    <name evidence="6" type="primary">menD</name>
    <name evidence="9" type="ORF">SAMN06264867_10618</name>
</gene>
<evidence type="ECO:0000256" key="4">
    <source>
        <dbReference type="ARBA" id="ARBA00023052"/>
    </source>
</evidence>
<evidence type="ECO:0000313" key="9">
    <source>
        <dbReference type="EMBL" id="SMO66835.1"/>
    </source>
</evidence>
<dbReference type="EC" id="2.2.1.9" evidence="6"/>
<keyword evidence="2 6" id="KW-0479">Metal-binding</keyword>
<dbReference type="NCBIfam" id="TIGR00173">
    <property type="entry name" value="menD"/>
    <property type="match status" value="1"/>
</dbReference>
<evidence type="ECO:0000259" key="8">
    <source>
        <dbReference type="Pfam" id="PF02776"/>
    </source>
</evidence>
<comment type="subunit">
    <text evidence="6">Homodimer.</text>
</comment>
<feature type="region of interest" description="Disordered" evidence="7">
    <location>
        <begin position="587"/>
        <end position="615"/>
    </location>
</feature>
<comment type="catalytic activity">
    <reaction evidence="6">
        <text>isochorismate + 2-oxoglutarate + H(+) = 5-enolpyruvoyl-6-hydroxy-2-succinyl-cyclohex-3-ene-1-carboxylate + CO2</text>
        <dbReference type="Rhea" id="RHEA:25593"/>
        <dbReference type="ChEBI" id="CHEBI:15378"/>
        <dbReference type="ChEBI" id="CHEBI:16526"/>
        <dbReference type="ChEBI" id="CHEBI:16810"/>
        <dbReference type="ChEBI" id="CHEBI:29780"/>
        <dbReference type="ChEBI" id="CHEBI:58818"/>
        <dbReference type="EC" id="2.2.1.9"/>
    </reaction>
</comment>
<keyword evidence="5 6" id="KW-0464">Manganese</keyword>
<evidence type="ECO:0000256" key="1">
    <source>
        <dbReference type="ARBA" id="ARBA00022679"/>
    </source>
</evidence>
<comment type="cofactor">
    <cofactor evidence="6">
        <name>Mg(2+)</name>
        <dbReference type="ChEBI" id="CHEBI:18420"/>
    </cofactor>
    <cofactor evidence="6">
        <name>Mn(2+)</name>
        <dbReference type="ChEBI" id="CHEBI:29035"/>
    </cofactor>
</comment>
<dbReference type="GO" id="GO:0006082">
    <property type="term" value="P:organic acid metabolic process"/>
    <property type="evidence" value="ECO:0007669"/>
    <property type="project" value="UniProtKB-ARBA"/>
</dbReference>
<evidence type="ECO:0000256" key="5">
    <source>
        <dbReference type="ARBA" id="ARBA00023211"/>
    </source>
</evidence>
<evidence type="ECO:0000256" key="7">
    <source>
        <dbReference type="SAM" id="MobiDB-lite"/>
    </source>
</evidence>
<dbReference type="UniPathway" id="UPA00079"/>
<keyword evidence="3 6" id="KW-0460">Magnesium</keyword>
<comment type="similarity">
    <text evidence="6">Belongs to the TPP enzyme family. MenD subfamily.</text>
</comment>
<protein>
    <recommendedName>
        <fullName evidence="6">2-succinyl-5-enolpyruvyl-6-hydroxy-3-cyclohexene-1-carboxylate synthase</fullName>
        <shortName evidence="6">SEPHCHC synthase</shortName>
        <ecNumber evidence="6">2.2.1.9</ecNumber>
    </recommendedName>
    <alternativeName>
        <fullName evidence="6">Menaquinone biosynthesis protein MenD</fullName>
    </alternativeName>
</protein>
<reference evidence="9 10" key="1">
    <citation type="submission" date="2017-05" db="EMBL/GenBank/DDBJ databases">
        <authorList>
            <person name="Varghese N."/>
            <person name="Submissions S."/>
        </authorList>
    </citation>
    <scope>NUCLEOTIDE SEQUENCE [LARGE SCALE GENOMIC DNA]</scope>
    <source>
        <strain evidence="9 10">DSM 19504</strain>
    </source>
</reference>
<keyword evidence="6" id="KW-0474">Menaquinone biosynthesis</keyword>
<dbReference type="GO" id="GO:0044272">
    <property type="term" value="P:sulfur compound biosynthetic process"/>
    <property type="evidence" value="ECO:0007669"/>
    <property type="project" value="UniProtKB-ARBA"/>
</dbReference>
<dbReference type="GO" id="GO:0009234">
    <property type="term" value="P:menaquinone biosynthetic process"/>
    <property type="evidence" value="ECO:0007669"/>
    <property type="project" value="UniProtKB-UniRule"/>
</dbReference>
<dbReference type="InterPro" id="IPR004433">
    <property type="entry name" value="MenaQ_synth_MenD"/>
</dbReference>
<name>A0A521D595_9EURY</name>
<comment type="cofactor">
    <cofactor evidence="6">
        <name>thiamine diphosphate</name>
        <dbReference type="ChEBI" id="CHEBI:58937"/>
    </cofactor>
    <text evidence="6">Binds 1 thiamine pyrophosphate per subunit.</text>
</comment>
<keyword evidence="10" id="KW-1185">Reference proteome</keyword>
<comment type="function">
    <text evidence="6">Catalyzes the thiamine diphosphate-dependent decarboxylation of 2-oxoglutarate and the subsequent addition of the resulting succinic semialdehyde-thiamine pyrophosphate anion to isochorismate to yield 2-succinyl-5-enolpyruvyl-6-hydroxy-3-cyclohexene-1-carboxylate (SEPHCHC).</text>
</comment>
<accession>A0A521D595</accession>
<dbReference type="GO" id="GO:0000287">
    <property type="term" value="F:magnesium ion binding"/>
    <property type="evidence" value="ECO:0007669"/>
    <property type="project" value="UniProtKB-UniRule"/>
</dbReference>
<dbReference type="InterPro" id="IPR012001">
    <property type="entry name" value="Thiamin_PyroP_enz_TPP-bd_dom"/>
</dbReference>
<dbReference type="PANTHER" id="PTHR42916">
    <property type="entry name" value="2-SUCCINYL-5-ENOLPYRUVYL-6-HYDROXY-3-CYCLOHEXENE-1-CARBOXYLATE SYNTHASE"/>
    <property type="match status" value="1"/>
</dbReference>
<sequence length="663" mass="69680">MAAIADRDVTVGANDRDLPGYLSRHDLRSVMTAPNRNTLWARAMVDELVAMGVDSVVVSPGSRSTPLTVAAARHEDLHLFSQLDERSAAYFALGRARRTGRVTPLICTSGTAAANYHPAVMEADNARVPLLALTADRPPELRDSGANQTADQEKLYGDAVRLYKDLSEPAATDRALRSLRTTVDRAVATAESANAGPVHLNVPFAKPLEPTPVEGDVPDDLETTAATGREGPYVDVMPGSPEPEETALRALAEACSADRGLIVAGPADPPGLDPEAVTALSHATGYPILADPLSGLRFGGHTRVAPVVGNYDAYLSAAVAGDGGADDELPVADGWTDPEVVIRLGASPTSKRLRKYLAGTGADQYAVDPAGRWREAEFAATDLVVAEPNRLCARLSRLVAGSGDPAWREQWEAADRAASEFHRGEVDDDGADLEGPGGFHEGDVLRVVAEEAPDPSTLFVSNSMPVRDLDRFVPPSTTNLTVLGNRGVSGIDGIVSSALGAGSATTDDLTLVVGDLALYHDTNGLLAIDRCDVDVTVVLLNNDGGGIFHALPIESFDPPFTSEFKTPHGLEFEPMADLHGLEYVRIDARPGSGGESGDGPGSGDGSGSETADPTDALAAAYRRARDADGSHLIEVRTDAESSHRTRERLAAAVERAVHGDGTE</sequence>
<evidence type="ECO:0000313" key="10">
    <source>
        <dbReference type="Proteomes" id="UP000319712"/>
    </source>
</evidence>
<dbReference type="GO" id="GO:0030145">
    <property type="term" value="F:manganese ion binding"/>
    <property type="evidence" value="ECO:0007669"/>
    <property type="project" value="UniProtKB-UniRule"/>
</dbReference>
<dbReference type="Proteomes" id="UP000319712">
    <property type="component" value="Unassembled WGS sequence"/>
</dbReference>
<dbReference type="Gene3D" id="3.40.50.1220">
    <property type="entry name" value="TPP-binding domain"/>
    <property type="match status" value="1"/>
</dbReference>
<dbReference type="GO" id="GO:0070204">
    <property type="term" value="F:2-succinyl-5-enolpyruvyl-6-hydroxy-3-cyclohexene-1-carboxylic-acid synthase activity"/>
    <property type="evidence" value="ECO:0007669"/>
    <property type="project" value="UniProtKB-UniRule"/>
</dbReference>
<keyword evidence="1 6" id="KW-0808">Transferase</keyword>
<dbReference type="InterPro" id="IPR029035">
    <property type="entry name" value="DHS-like_NAD/FAD-binding_dom"/>
</dbReference>
<comment type="pathway">
    <text evidence="6">Quinol/quinone metabolism; menaquinone biosynthesis.</text>
</comment>
<dbReference type="AlphaFoldDB" id="A0A521D595"/>
<evidence type="ECO:0000256" key="6">
    <source>
        <dbReference type="HAMAP-Rule" id="MF_01659"/>
    </source>
</evidence>
<evidence type="ECO:0000256" key="3">
    <source>
        <dbReference type="ARBA" id="ARBA00022842"/>
    </source>
</evidence>
<dbReference type="GO" id="GO:0030976">
    <property type="term" value="F:thiamine pyrophosphate binding"/>
    <property type="evidence" value="ECO:0007669"/>
    <property type="project" value="UniProtKB-UniRule"/>
</dbReference>
<dbReference type="CDD" id="cd07037">
    <property type="entry name" value="TPP_PYR_MenD"/>
    <property type="match status" value="1"/>
</dbReference>
<feature type="compositionally biased region" description="Gly residues" evidence="7">
    <location>
        <begin position="591"/>
        <end position="606"/>
    </location>
</feature>
<dbReference type="InterPro" id="IPR029061">
    <property type="entry name" value="THDP-binding"/>
</dbReference>
<dbReference type="CDD" id="cd02009">
    <property type="entry name" value="TPP_SHCHC_synthase"/>
    <property type="match status" value="1"/>
</dbReference>
<evidence type="ECO:0000256" key="2">
    <source>
        <dbReference type="ARBA" id="ARBA00022723"/>
    </source>
</evidence>
<keyword evidence="4 6" id="KW-0786">Thiamine pyrophosphate</keyword>
<organism evidence="9 10">
    <name type="scientific">Halorubrum cibi</name>
    <dbReference type="NCBI Taxonomy" id="413815"/>
    <lineage>
        <taxon>Archaea</taxon>
        <taxon>Methanobacteriati</taxon>
        <taxon>Methanobacteriota</taxon>
        <taxon>Stenosarchaea group</taxon>
        <taxon>Halobacteria</taxon>
        <taxon>Halobacteriales</taxon>
        <taxon>Haloferacaceae</taxon>
        <taxon>Halorubrum</taxon>
    </lineage>
</organism>
<dbReference type="PANTHER" id="PTHR42916:SF1">
    <property type="entry name" value="PROTEIN PHYLLO, CHLOROPLASTIC"/>
    <property type="match status" value="1"/>
</dbReference>
<feature type="domain" description="Thiamine pyrophosphate enzyme N-terminal TPP-binding" evidence="8">
    <location>
        <begin position="41"/>
        <end position="154"/>
    </location>
</feature>
<comment type="pathway">
    <text evidence="6">Quinol/quinone metabolism; 1,4-dihydroxy-2-naphthoate biosynthesis; 1,4-dihydroxy-2-naphthoate from chorismate: step 2/7.</text>
</comment>
<dbReference type="EMBL" id="FXTD01000006">
    <property type="protein sequence ID" value="SMO66835.1"/>
    <property type="molecule type" value="Genomic_DNA"/>
</dbReference>
<dbReference type="SUPFAM" id="SSF52518">
    <property type="entry name" value="Thiamin diphosphate-binding fold (THDP-binding)"/>
    <property type="match status" value="2"/>
</dbReference>
<dbReference type="HAMAP" id="MF_01659">
    <property type="entry name" value="MenD"/>
    <property type="match status" value="1"/>
</dbReference>
<dbReference type="SUPFAM" id="SSF52467">
    <property type="entry name" value="DHS-like NAD/FAD-binding domain"/>
    <property type="match status" value="1"/>
</dbReference>
<proteinExistence type="inferred from homology"/>
<dbReference type="Pfam" id="PF02776">
    <property type="entry name" value="TPP_enzyme_N"/>
    <property type="match status" value="1"/>
</dbReference>
<dbReference type="Gene3D" id="3.40.50.970">
    <property type="match status" value="2"/>
</dbReference>
<dbReference type="UniPathway" id="UPA01057">
    <property type="reaction ID" value="UER00164"/>
</dbReference>